<proteinExistence type="predicted"/>
<dbReference type="Proteomes" id="UP001153737">
    <property type="component" value="Chromosome 4"/>
</dbReference>
<keyword evidence="2" id="KW-1185">Reference proteome</keyword>
<dbReference type="PANTHER" id="PTHR37162">
    <property type="entry name" value="HAT FAMILY DIMERISATION DOMAINCONTAINING PROTEIN-RELATED"/>
    <property type="match status" value="1"/>
</dbReference>
<dbReference type="EMBL" id="OU896710">
    <property type="protein sequence ID" value="CAH1163556.1"/>
    <property type="molecule type" value="Genomic_DNA"/>
</dbReference>
<organism evidence="1 2">
    <name type="scientific">Phaedon cochleariae</name>
    <name type="common">Mustard beetle</name>
    <dbReference type="NCBI Taxonomy" id="80249"/>
    <lineage>
        <taxon>Eukaryota</taxon>
        <taxon>Metazoa</taxon>
        <taxon>Ecdysozoa</taxon>
        <taxon>Arthropoda</taxon>
        <taxon>Hexapoda</taxon>
        <taxon>Insecta</taxon>
        <taxon>Pterygota</taxon>
        <taxon>Neoptera</taxon>
        <taxon>Endopterygota</taxon>
        <taxon>Coleoptera</taxon>
        <taxon>Polyphaga</taxon>
        <taxon>Cucujiformia</taxon>
        <taxon>Chrysomeloidea</taxon>
        <taxon>Chrysomelidae</taxon>
        <taxon>Chrysomelinae</taxon>
        <taxon>Chrysomelini</taxon>
        <taxon>Phaedon</taxon>
    </lineage>
</organism>
<dbReference type="InterPro" id="IPR012337">
    <property type="entry name" value="RNaseH-like_sf"/>
</dbReference>
<evidence type="ECO:0000313" key="2">
    <source>
        <dbReference type="Proteomes" id="UP001153737"/>
    </source>
</evidence>
<dbReference type="SUPFAM" id="SSF53098">
    <property type="entry name" value="Ribonuclease H-like"/>
    <property type="match status" value="1"/>
</dbReference>
<dbReference type="OrthoDB" id="10033706at2759"/>
<reference evidence="1" key="2">
    <citation type="submission" date="2022-10" db="EMBL/GenBank/DDBJ databases">
        <authorList>
            <consortium name="ENA_rothamsted_submissions"/>
            <consortium name="culmorum"/>
            <person name="King R."/>
        </authorList>
    </citation>
    <scope>NUCLEOTIDE SEQUENCE</scope>
</reference>
<protein>
    <submittedName>
        <fullName evidence="1">Uncharacterized protein</fullName>
    </submittedName>
</protein>
<accession>A0A9P0DU45</accession>
<dbReference type="PANTHER" id="PTHR37162:SF1">
    <property type="entry name" value="BED-TYPE DOMAIN-CONTAINING PROTEIN"/>
    <property type="match status" value="1"/>
</dbReference>
<evidence type="ECO:0000313" key="1">
    <source>
        <dbReference type="EMBL" id="CAH1163556.1"/>
    </source>
</evidence>
<dbReference type="AlphaFoldDB" id="A0A9P0DU45"/>
<gene>
    <name evidence="1" type="ORF">PHAECO_LOCUS8824</name>
</gene>
<name>A0A9P0DU45_PHACE</name>
<reference evidence="1" key="1">
    <citation type="submission" date="2022-01" db="EMBL/GenBank/DDBJ databases">
        <authorList>
            <person name="King R."/>
        </authorList>
    </citation>
    <scope>NUCLEOTIDE SEQUENCE</scope>
</reference>
<sequence length="628" mass="73276">MPKPRRTCKFNKELQLKYPMFKPTKTDADNSDVHCPTCKSIFSIANKGKCDLDQHLNTMKHKKNIREAEVNNKVTDFLVPKYTNIELQISAAEGTLAFHTVHHHLSFRSCDCSVKLIKKIIPDSSMAKKISCARTKSEAIIVGVIAPYSLNMAVQDAKKSNVIGIATDASNHGSLKVFPVLIQFFDKRMGLSLRLIEVGNLENEKSDTIANYLTNILQKNDLKDNCIAFSGDNCNTNFGGMNRKGTQNVFSKLKNLVNLKLVGIGCPAHILNNCVQSGTDTLRIDIDSLVLKIYNHFSIYTIRTESLKHFCEFVEIDYKKLLYHSKTRWLSLFPCLNRILEIYPALESYFLSENNPPVTIKSFFEDKLNESYLWFLHSLMYIFNEKIKAIEREGNSILEILECLEDIKACLRERMQESFFPMKVKEIFRKFERDGKEIEVSILKKNFLFVYERCYEYLYEWTKPFESFENLKWMNLKNIPSWESIQESITFFIDKGINIQESLLFDQFCNLKNFLKSSLKDDSFNHLLSHEKWTKYFNDIHVEENYSEFLKICQYFFAVPAQNANLERIFSLMNSQWTDERNRLNISTVESILITQFNFKKYSCEQFYDHLMSNKDLLHKISSSQKYS</sequence>